<dbReference type="InterPro" id="IPR031365">
    <property type="entry name" value="CMIP6"/>
</dbReference>
<sequence>MEEQMYHNAEIYLPRKKKVLESFQSNTFRIFDETVPERLDPVRVDQNQRSPARDPQDPESRNTPHPQHSRFIRTNVRFLNEPIAHMDTQQCSWWSDSPEEAPPVKPAYSEASTQRRDFQPIRDSPVRARDARPAARGIIPALSSMDLSEKLQNK</sequence>
<comment type="caution">
    <text evidence="2">The sequence shown here is derived from an EMBL/GenBank/DDBJ whole genome shotgun (WGS) entry which is preliminary data.</text>
</comment>
<proteinExistence type="predicted"/>
<dbReference type="AlphaFoldDB" id="A0AAN9C942"/>
<dbReference type="Pfam" id="PF15667">
    <property type="entry name" value="CMIP6"/>
    <property type="match status" value="1"/>
</dbReference>
<feature type="region of interest" description="Disordered" evidence="1">
    <location>
        <begin position="31"/>
        <end position="70"/>
    </location>
</feature>
<gene>
    <name evidence="2" type="ORF">R3I93_020055</name>
</gene>
<feature type="compositionally biased region" description="Basic and acidic residues" evidence="1">
    <location>
        <begin position="51"/>
        <end position="62"/>
    </location>
</feature>
<feature type="region of interest" description="Disordered" evidence="1">
    <location>
        <begin position="93"/>
        <end position="137"/>
    </location>
</feature>
<accession>A0AAN9C942</accession>
<dbReference type="EMBL" id="JAYKXH010000022">
    <property type="protein sequence ID" value="KAK7127350.1"/>
    <property type="molecule type" value="Genomic_DNA"/>
</dbReference>
<keyword evidence="3" id="KW-1185">Reference proteome</keyword>
<evidence type="ECO:0000313" key="3">
    <source>
        <dbReference type="Proteomes" id="UP001364617"/>
    </source>
</evidence>
<feature type="compositionally biased region" description="Basic and acidic residues" evidence="1">
    <location>
        <begin position="113"/>
        <end position="133"/>
    </location>
</feature>
<feature type="compositionally biased region" description="Basic and acidic residues" evidence="1">
    <location>
        <begin position="31"/>
        <end position="43"/>
    </location>
</feature>
<dbReference type="PANTHER" id="PTHR35087">
    <property type="entry name" value="SIMILAR TO HYPOTHETICAL PROTEIN FLJ40298"/>
    <property type="match status" value="1"/>
</dbReference>
<evidence type="ECO:0000256" key="1">
    <source>
        <dbReference type="SAM" id="MobiDB-lite"/>
    </source>
</evidence>
<protein>
    <submittedName>
        <fullName evidence="2">Uncharacterized protein</fullName>
    </submittedName>
</protein>
<evidence type="ECO:0000313" key="2">
    <source>
        <dbReference type="EMBL" id="KAK7127350.1"/>
    </source>
</evidence>
<dbReference type="PANTHER" id="PTHR35087:SF1">
    <property type="entry name" value="RIKEN CDNA 4930505A04 GENE"/>
    <property type="match status" value="1"/>
</dbReference>
<organism evidence="2 3">
    <name type="scientific">Phoxinus phoxinus</name>
    <name type="common">Eurasian minnow</name>
    <dbReference type="NCBI Taxonomy" id="58324"/>
    <lineage>
        <taxon>Eukaryota</taxon>
        <taxon>Metazoa</taxon>
        <taxon>Chordata</taxon>
        <taxon>Craniata</taxon>
        <taxon>Vertebrata</taxon>
        <taxon>Euteleostomi</taxon>
        <taxon>Actinopterygii</taxon>
        <taxon>Neopterygii</taxon>
        <taxon>Teleostei</taxon>
        <taxon>Ostariophysi</taxon>
        <taxon>Cypriniformes</taxon>
        <taxon>Leuciscidae</taxon>
        <taxon>Phoxininae</taxon>
        <taxon>Phoxinus</taxon>
    </lineage>
</organism>
<reference evidence="2 3" key="1">
    <citation type="submission" date="2024-02" db="EMBL/GenBank/DDBJ databases">
        <title>Chromosome-level genome assembly of the Eurasian Minnow (Phoxinus phoxinus).</title>
        <authorList>
            <person name="Oriowo T.O."/>
            <person name="Martin S."/>
            <person name="Stange M."/>
            <person name="Chrysostomakis Y."/>
            <person name="Brown T."/>
            <person name="Winkler S."/>
            <person name="Kukowka S."/>
            <person name="Myers E.W."/>
            <person name="Bohne A."/>
        </authorList>
    </citation>
    <scope>NUCLEOTIDE SEQUENCE [LARGE SCALE GENOMIC DNA]</scope>
    <source>
        <strain evidence="2">ZFMK-TIS-60720</strain>
        <tissue evidence="2">Whole Organism</tissue>
    </source>
</reference>
<name>A0AAN9C942_9TELE</name>
<dbReference type="Proteomes" id="UP001364617">
    <property type="component" value="Unassembled WGS sequence"/>
</dbReference>